<evidence type="ECO:0000256" key="2">
    <source>
        <dbReference type="SAM" id="SignalP"/>
    </source>
</evidence>
<keyword evidence="2" id="KW-0732">Signal</keyword>
<dbReference type="EMBL" id="JAAVJI010000007">
    <property type="protein sequence ID" value="NJP01939.1"/>
    <property type="molecule type" value="Genomic_DNA"/>
</dbReference>
<evidence type="ECO:0000256" key="1">
    <source>
        <dbReference type="SAM" id="MobiDB-lite"/>
    </source>
</evidence>
<proteinExistence type="predicted"/>
<feature type="chain" id="PRO_5047111343" evidence="2">
    <location>
        <begin position="20"/>
        <end position="295"/>
    </location>
</feature>
<evidence type="ECO:0000313" key="3">
    <source>
        <dbReference type="EMBL" id="NJP01939.1"/>
    </source>
</evidence>
<feature type="signal peptide" evidence="2">
    <location>
        <begin position="1"/>
        <end position="19"/>
    </location>
</feature>
<comment type="caution">
    <text evidence="3">The sequence shown here is derived from an EMBL/GenBank/DDBJ whole genome shotgun (WGS) entry which is preliminary data.</text>
</comment>
<keyword evidence="4" id="KW-1185">Reference proteome</keyword>
<sequence length="295" mass="32346">MNKPALLVMLSLCAGPALAAESMPGMDHSAMPGMDHSAMKGMDHGTMSHNAAPAQAAPAAAPALPTPTAAERAAAFPDVPGHALQDSDLRAYWLFDRLEYQKADEGTALSWDAEGWIGGDVDRLWLRSQGERTNGHTEQAELQALYGHAVTPWWTLLGGVRQDFKPESPQTWAAFGVQGEPLADLDTEATFYLGENHQTSLRLEGEYDLAITSSLVLQPRMEANFFSRNDPVRQQGSGLSTLEAGLRLRYEIMPEIAPYIGVNWTKSYGRTLDYAREEGDDAEEARLVVGVRLWY</sequence>
<protein>
    <submittedName>
        <fullName evidence="3">Copper resistance protein CopB</fullName>
    </submittedName>
</protein>
<dbReference type="RefSeq" id="WP_168084505.1">
    <property type="nucleotide sequence ID" value="NZ_JAAVJI010000007.1"/>
</dbReference>
<reference evidence="3 4" key="1">
    <citation type="submission" date="2020-03" db="EMBL/GenBank/DDBJ databases">
        <authorList>
            <person name="Wang L."/>
            <person name="He N."/>
            <person name="Li Y."/>
            <person name="Fang Y."/>
            <person name="Zhang F."/>
        </authorList>
    </citation>
    <scope>NUCLEOTIDE SEQUENCE [LARGE SCALE GENOMIC DNA]</scope>
    <source>
        <strain evidence="4">hsmgli-8</strain>
    </source>
</reference>
<feature type="compositionally biased region" description="Low complexity" evidence="1">
    <location>
        <begin position="51"/>
        <end position="63"/>
    </location>
</feature>
<name>A0ABX0YIE0_9PSED</name>
<feature type="region of interest" description="Disordered" evidence="1">
    <location>
        <begin position="28"/>
        <end position="63"/>
    </location>
</feature>
<organism evidence="3 4">
    <name type="scientific">Pseudomonas quercus</name>
    <dbReference type="NCBI Taxonomy" id="2722792"/>
    <lineage>
        <taxon>Bacteria</taxon>
        <taxon>Pseudomonadati</taxon>
        <taxon>Pseudomonadota</taxon>
        <taxon>Gammaproteobacteria</taxon>
        <taxon>Pseudomonadales</taxon>
        <taxon>Pseudomonadaceae</taxon>
        <taxon>Pseudomonas</taxon>
    </lineage>
</organism>
<dbReference type="InterPro" id="IPR007939">
    <property type="entry name" value="Cu-R_B_prcur"/>
</dbReference>
<accession>A0ABX0YIE0</accession>
<dbReference type="Pfam" id="PF05275">
    <property type="entry name" value="CopB"/>
    <property type="match status" value="1"/>
</dbReference>
<evidence type="ECO:0000313" key="4">
    <source>
        <dbReference type="Proteomes" id="UP000746535"/>
    </source>
</evidence>
<dbReference type="Proteomes" id="UP000746535">
    <property type="component" value="Unassembled WGS sequence"/>
</dbReference>
<gene>
    <name evidence="3" type="ORF">HBH25_13890</name>
</gene>